<dbReference type="RefSeq" id="WP_129031389.1">
    <property type="nucleotide sequence ID" value="NZ_CP059603.1"/>
</dbReference>
<dbReference type="InterPro" id="IPR038056">
    <property type="entry name" value="YjbR-like_sf"/>
</dbReference>
<dbReference type="Pfam" id="PF04237">
    <property type="entry name" value="YjbR"/>
    <property type="match status" value="1"/>
</dbReference>
<proteinExistence type="predicted"/>
<dbReference type="InterPro" id="IPR007351">
    <property type="entry name" value="YjbR"/>
</dbReference>
<reference evidence="1 2" key="1">
    <citation type="submission" date="2018-08" db="EMBL/GenBank/DDBJ databases">
        <title>Lactobacillus suantsai sp. nov., isolated from traditional fermented suan-tsai in Taiwan.</title>
        <authorList>
            <person name="Huang C.-H."/>
        </authorList>
    </citation>
    <scope>NUCLEOTIDE SEQUENCE [LARGE SCALE GENOMIC DNA]</scope>
    <source>
        <strain evidence="1 2">BCRC 12945</strain>
    </source>
</reference>
<comment type="caution">
    <text evidence="1">The sequence shown here is derived from an EMBL/GenBank/DDBJ whole genome shotgun (WGS) entry which is preliminary data.</text>
</comment>
<accession>A0A4Q0VMC0</accession>
<dbReference type="PANTHER" id="PTHR35145:SF1">
    <property type="entry name" value="CYTOPLASMIC PROTEIN"/>
    <property type="match status" value="1"/>
</dbReference>
<dbReference type="Gene3D" id="3.90.1150.30">
    <property type="match status" value="1"/>
</dbReference>
<evidence type="ECO:0008006" key="3">
    <source>
        <dbReference type="Google" id="ProtNLM"/>
    </source>
</evidence>
<dbReference type="SUPFAM" id="SSF142906">
    <property type="entry name" value="YjbR-like"/>
    <property type="match status" value="1"/>
</dbReference>
<dbReference type="PANTHER" id="PTHR35145">
    <property type="entry name" value="CYTOPLASMIC PROTEIN-RELATED"/>
    <property type="match status" value="1"/>
</dbReference>
<evidence type="ECO:0000313" key="1">
    <source>
        <dbReference type="EMBL" id="RXI79907.1"/>
    </source>
</evidence>
<dbReference type="InterPro" id="IPR058532">
    <property type="entry name" value="YjbR/MT2646/Rv2570-like"/>
</dbReference>
<dbReference type="OrthoDB" id="9789813at2"/>
<sequence>MTRAEVFQIVADQYGTVPAYLWRKYPHYAVLRHADGGKWYGLVMNVTRQTLGLTTGPTDVDILVVKALPEEIDILKQGAGFFPAYQMNKTNWVTVRLADPTAAAQVPQLLAESFQLTSR</sequence>
<dbReference type="Proteomes" id="UP000290602">
    <property type="component" value="Unassembled WGS sequence"/>
</dbReference>
<dbReference type="AlphaFoldDB" id="A0A4Q0VMC0"/>
<dbReference type="EMBL" id="QXIL01000002">
    <property type="protein sequence ID" value="RXI79907.1"/>
    <property type="molecule type" value="Genomic_DNA"/>
</dbReference>
<keyword evidence="2" id="KW-1185">Reference proteome</keyword>
<name>A0A4Q0VMC0_9LACO</name>
<organism evidence="1 2">
    <name type="scientific">Levilactobacillus suantsaii</name>
    <dbReference type="NCBI Taxonomy" id="2292255"/>
    <lineage>
        <taxon>Bacteria</taxon>
        <taxon>Bacillati</taxon>
        <taxon>Bacillota</taxon>
        <taxon>Bacilli</taxon>
        <taxon>Lactobacillales</taxon>
        <taxon>Lactobacillaceae</taxon>
        <taxon>Levilactobacillus</taxon>
    </lineage>
</organism>
<evidence type="ECO:0000313" key="2">
    <source>
        <dbReference type="Proteomes" id="UP000290602"/>
    </source>
</evidence>
<gene>
    <name evidence="1" type="ORF">DXH47_01940</name>
</gene>
<protein>
    <recommendedName>
        <fullName evidence="3">MmcQ/YjbR family DNA-binding protein</fullName>
    </recommendedName>
</protein>